<name>A0AAV4TNK6_CAEEX</name>
<proteinExistence type="predicted"/>
<evidence type="ECO:0000313" key="2">
    <source>
        <dbReference type="Proteomes" id="UP001054945"/>
    </source>
</evidence>
<keyword evidence="2" id="KW-1185">Reference proteome</keyword>
<gene>
    <name evidence="1" type="ORF">CEXT_6001</name>
</gene>
<protein>
    <submittedName>
        <fullName evidence="1">Uncharacterized protein</fullName>
    </submittedName>
</protein>
<sequence>MIRSDPFRISPDLGVQRDRLMSSCHHANTCIVMNFSGQARDSVIQNRGSGCACLFFREWNFFTLREFQRTVHL</sequence>
<organism evidence="1 2">
    <name type="scientific">Caerostris extrusa</name>
    <name type="common">Bark spider</name>
    <name type="synonym">Caerostris bankana</name>
    <dbReference type="NCBI Taxonomy" id="172846"/>
    <lineage>
        <taxon>Eukaryota</taxon>
        <taxon>Metazoa</taxon>
        <taxon>Ecdysozoa</taxon>
        <taxon>Arthropoda</taxon>
        <taxon>Chelicerata</taxon>
        <taxon>Arachnida</taxon>
        <taxon>Araneae</taxon>
        <taxon>Araneomorphae</taxon>
        <taxon>Entelegynae</taxon>
        <taxon>Araneoidea</taxon>
        <taxon>Araneidae</taxon>
        <taxon>Caerostris</taxon>
    </lineage>
</organism>
<evidence type="ECO:0000313" key="1">
    <source>
        <dbReference type="EMBL" id="GIY46696.1"/>
    </source>
</evidence>
<dbReference type="AlphaFoldDB" id="A0AAV4TNK6"/>
<comment type="caution">
    <text evidence="1">The sequence shown here is derived from an EMBL/GenBank/DDBJ whole genome shotgun (WGS) entry which is preliminary data.</text>
</comment>
<accession>A0AAV4TNK6</accession>
<dbReference type="Proteomes" id="UP001054945">
    <property type="component" value="Unassembled WGS sequence"/>
</dbReference>
<reference evidence="1 2" key="1">
    <citation type="submission" date="2021-06" db="EMBL/GenBank/DDBJ databases">
        <title>Caerostris extrusa draft genome.</title>
        <authorList>
            <person name="Kono N."/>
            <person name="Arakawa K."/>
        </authorList>
    </citation>
    <scope>NUCLEOTIDE SEQUENCE [LARGE SCALE GENOMIC DNA]</scope>
</reference>
<dbReference type="EMBL" id="BPLR01011466">
    <property type="protein sequence ID" value="GIY46696.1"/>
    <property type="molecule type" value="Genomic_DNA"/>
</dbReference>